<evidence type="ECO:0000313" key="3">
    <source>
        <dbReference type="Proteomes" id="UP000183447"/>
    </source>
</evidence>
<proteinExistence type="predicted"/>
<dbReference type="AlphaFoldDB" id="A0A1K2I3R4"/>
<sequence>MTALRLVPFLLLAALPTAALAETVEANCTGMFDLDIYQIDLDLPRQEIEGLGEADVTVTDESIVAKGGFGEYRFDRKVGTLYVDGSDSGIYCTYSTPKG</sequence>
<keyword evidence="3" id="KW-1185">Reference proteome</keyword>
<reference evidence="2 3" key="1">
    <citation type="submission" date="2016-11" db="EMBL/GenBank/DDBJ databases">
        <authorList>
            <person name="Jaros S."/>
            <person name="Januszkiewicz K."/>
            <person name="Wedrychowicz H."/>
        </authorList>
    </citation>
    <scope>NUCLEOTIDE SEQUENCE [LARGE SCALE GENOMIC DNA]</scope>
    <source>
        <strain evidence="2 3">ATCC 23634</strain>
    </source>
</reference>
<dbReference type="EMBL" id="FPKU01000004">
    <property type="protein sequence ID" value="SFZ86871.1"/>
    <property type="molecule type" value="Genomic_DNA"/>
</dbReference>
<keyword evidence="1" id="KW-0732">Signal</keyword>
<protein>
    <recommendedName>
        <fullName evidence="4">Membrane-bound lysozyme-inhibitor of c-type lysozyme</fullName>
    </recommendedName>
</protein>
<evidence type="ECO:0000313" key="2">
    <source>
        <dbReference type="EMBL" id="SFZ86871.1"/>
    </source>
</evidence>
<gene>
    <name evidence="2" type="ORF">SAMN02983003_4066</name>
</gene>
<evidence type="ECO:0000256" key="1">
    <source>
        <dbReference type="SAM" id="SignalP"/>
    </source>
</evidence>
<dbReference type="STRING" id="665118.SAMN02983003_4066"/>
<evidence type="ECO:0008006" key="4">
    <source>
        <dbReference type="Google" id="ProtNLM"/>
    </source>
</evidence>
<dbReference type="Proteomes" id="UP000183447">
    <property type="component" value="Unassembled WGS sequence"/>
</dbReference>
<organism evidence="2 3">
    <name type="scientific">Devosia enhydra</name>
    <dbReference type="NCBI Taxonomy" id="665118"/>
    <lineage>
        <taxon>Bacteria</taxon>
        <taxon>Pseudomonadati</taxon>
        <taxon>Pseudomonadota</taxon>
        <taxon>Alphaproteobacteria</taxon>
        <taxon>Hyphomicrobiales</taxon>
        <taxon>Devosiaceae</taxon>
        <taxon>Devosia</taxon>
    </lineage>
</organism>
<name>A0A1K2I3R4_9HYPH</name>
<dbReference type="RefSeq" id="WP_143145926.1">
    <property type="nucleotide sequence ID" value="NZ_FPKU01000004.1"/>
</dbReference>
<accession>A0A1K2I3R4</accession>
<feature type="chain" id="PRO_5013244726" description="Membrane-bound lysozyme-inhibitor of c-type lysozyme" evidence="1">
    <location>
        <begin position="22"/>
        <end position="99"/>
    </location>
</feature>
<feature type="signal peptide" evidence="1">
    <location>
        <begin position="1"/>
        <end position="21"/>
    </location>
</feature>